<evidence type="ECO:0008006" key="5">
    <source>
        <dbReference type="Google" id="ProtNLM"/>
    </source>
</evidence>
<evidence type="ECO:0000256" key="1">
    <source>
        <dbReference type="SAM" id="MobiDB-lite"/>
    </source>
</evidence>
<evidence type="ECO:0000256" key="2">
    <source>
        <dbReference type="SAM" id="SignalP"/>
    </source>
</evidence>
<dbReference type="SUPFAM" id="SSF53474">
    <property type="entry name" value="alpha/beta-Hydrolases"/>
    <property type="match status" value="1"/>
</dbReference>
<accession>A0ABP9KMC7</accession>
<dbReference type="Gene3D" id="3.40.50.1820">
    <property type="entry name" value="alpha/beta hydrolase"/>
    <property type="match status" value="1"/>
</dbReference>
<organism evidence="3 4">
    <name type="scientific">Streptomyces similanensis</name>
    <dbReference type="NCBI Taxonomy" id="1274988"/>
    <lineage>
        <taxon>Bacteria</taxon>
        <taxon>Bacillati</taxon>
        <taxon>Actinomycetota</taxon>
        <taxon>Actinomycetes</taxon>
        <taxon>Kitasatosporales</taxon>
        <taxon>Streptomycetaceae</taxon>
        <taxon>Streptomyces</taxon>
    </lineage>
</organism>
<dbReference type="RefSeq" id="WP_345669536.1">
    <property type="nucleotide sequence ID" value="NZ_BAABKC010000056.1"/>
</dbReference>
<dbReference type="EMBL" id="BAABKC010000056">
    <property type="protein sequence ID" value="GAA5061886.1"/>
    <property type="molecule type" value="Genomic_DNA"/>
</dbReference>
<feature type="region of interest" description="Disordered" evidence="1">
    <location>
        <begin position="324"/>
        <end position="352"/>
    </location>
</feature>
<name>A0ABP9KMC7_9ACTN</name>
<sequence length="405" mass="43084">MAAATVLAVSAAGTAQAGVRPHAGTATGRYAVGVVDYDLGSTAYRLAETGEPGELAGTVHYPKDHRGAVRHPMVVLLHGLHETCADRKAATERDAAEKAGDWDAYAAAGQKLYNWPCAPGIRPIASDHGYDYLARDLAAQGFVVVSVSANGVNASSVTGDQNASARADLLDRHLALWQRLDATGAGGLAGRFVDPATGKRVNVDFRHRVDMRRVGTLGHSRGGAGVTWQAAEAHRGRWPAGVRVKAVLALAPAYNVMTEDMSVYRVDRTPLAVMRGSCDGQVGQEAFSFADDATARGTAAFYRFAVRGANHNFFNTRWSPDSGEVAAKDDASHSPALPGRCGDGGADAPDTQLTEPQERKVLSTYADAFFRRHLMGDHRSDAVLEGREHPLSCVTEVDVRARTGR</sequence>
<evidence type="ECO:0000313" key="3">
    <source>
        <dbReference type="EMBL" id="GAA5061886.1"/>
    </source>
</evidence>
<dbReference type="Proteomes" id="UP001500124">
    <property type="component" value="Unassembled WGS sequence"/>
</dbReference>
<comment type="caution">
    <text evidence="3">The sequence shown here is derived from an EMBL/GenBank/DDBJ whole genome shotgun (WGS) entry which is preliminary data.</text>
</comment>
<reference evidence="4" key="1">
    <citation type="journal article" date="2019" name="Int. J. Syst. Evol. Microbiol.">
        <title>The Global Catalogue of Microorganisms (GCM) 10K type strain sequencing project: providing services to taxonomists for standard genome sequencing and annotation.</title>
        <authorList>
            <consortium name="The Broad Institute Genomics Platform"/>
            <consortium name="The Broad Institute Genome Sequencing Center for Infectious Disease"/>
            <person name="Wu L."/>
            <person name="Ma J."/>
        </authorList>
    </citation>
    <scope>NUCLEOTIDE SEQUENCE [LARGE SCALE GENOMIC DNA]</scope>
    <source>
        <strain evidence="4">JCM 18410</strain>
    </source>
</reference>
<dbReference type="InterPro" id="IPR029058">
    <property type="entry name" value="AB_hydrolase_fold"/>
</dbReference>
<keyword evidence="4" id="KW-1185">Reference proteome</keyword>
<feature type="chain" id="PRO_5047477466" description="Alpha/beta hydrolase" evidence="2">
    <location>
        <begin position="18"/>
        <end position="405"/>
    </location>
</feature>
<gene>
    <name evidence="3" type="ORF">GCM10023336_39740</name>
</gene>
<keyword evidence="2" id="KW-0732">Signal</keyword>
<proteinExistence type="predicted"/>
<protein>
    <recommendedName>
        <fullName evidence="5">Alpha/beta hydrolase</fullName>
    </recommendedName>
</protein>
<feature type="signal peptide" evidence="2">
    <location>
        <begin position="1"/>
        <end position="17"/>
    </location>
</feature>
<evidence type="ECO:0000313" key="4">
    <source>
        <dbReference type="Proteomes" id="UP001500124"/>
    </source>
</evidence>